<organism evidence="1 2">
    <name type="scientific">Olivibacter oleidegradans</name>
    <dbReference type="NCBI Taxonomy" id="760123"/>
    <lineage>
        <taxon>Bacteria</taxon>
        <taxon>Pseudomonadati</taxon>
        <taxon>Bacteroidota</taxon>
        <taxon>Sphingobacteriia</taxon>
        <taxon>Sphingobacteriales</taxon>
        <taxon>Sphingobacteriaceae</taxon>
        <taxon>Olivibacter</taxon>
    </lineage>
</organism>
<dbReference type="Pfam" id="PF14539">
    <property type="entry name" value="DUF4442"/>
    <property type="match status" value="1"/>
</dbReference>
<dbReference type="SUPFAM" id="SSF54637">
    <property type="entry name" value="Thioesterase/thiol ester dehydrase-isomerase"/>
    <property type="match status" value="1"/>
</dbReference>
<evidence type="ECO:0000313" key="2">
    <source>
        <dbReference type="Proteomes" id="UP001589774"/>
    </source>
</evidence>
<reference evidence="1 2" key="1">
    <citation type="submission" date="2024-09" db="EMBL/GenBank/DDBJ databases">
        <authorList>
            <person name="Sun Q."/>
            <person name="Mori K."/>
        </authorList>
    </citation>
    <scope>NUCLEOTIDE SEQUENCE [LARGE SCALE GENOMIC DNA]</scope>
    <source>
        <strain evidence="1 2">CCM 7765</strain>
    </source>
</reference>
<dbReference type="InterPro" id="IPR027961">
    <property type="entry name" value="DUF4442"/>
</dbReference>
<name>A0ABV6HMK0_9SPHI</name>
<dbReference type="RefSeq" id="WP_130857796.1">
    <property type="nucleotide sequence ID" value="NZ_JBHLWO010000002.1"/>
</dbReference>
<protein>
    <submittedName>
        <fullName evidence="1">DUF4442 domain-containing protein</fullName>
    </submittedName>
</protein>
<sequence>MKVSERTLKWVMRLYPPLLFQRIWVQRFHRDFKGVDVKILYSILNKNYNSSIFGGTIYAAADPFFALLFDQIFRRKGYKTRVWLKSASIDYIKPGRGTLYFQIQLTDDAIEEAQQTLDMTGKFIQKFMLDIVDKNGELCAKVMNEVYVRNLKYNREQPTVAY</sequence>
<dbReference type="EMBL" id="JBHLWO010000002">
    <property type="protein sequence ID" value="MFC0319168.1"/>
    <property type="molecule type" value="Genomic_DNA"/>
</dbReference>
<dbReference type="Proteomes" id="UP001589774">
    <property type="component" value="Unassembled WGS sequence"/>
</dbReference>
<evidence type="ECO:0000313" key="1">
    <source>
        <dbReference type="EMBL" id="MFC0319168.1"/>
    </source>
</evidence>
<dbReference type="Gene3D" id="3.10.129.10">
    <property type="entry name" value="Hotdog Thioesterase"/>
    <property type="match status" value="1"/>
</dbReference>
<accession>A0ABV6HMK0</accession>
<keyword evidence="2" id="KW-1185">Reference proteome</keyword>
<dbReference type="InterPro" id="IPR029069">
    <property type="entry name" value="HotDog_dom_sf"/>
</dbReference>
<gene>
    <name evidence="1" type="ORF">ACFFI0_12665</name>
</gene>
<comment type="caution">
    <text evidence="1">The sequence shown here is derived from an EMBL/GenBank/DDBJ whole genome shotgun (WGS) entry which is preliminary data.</text>
</comment>
<proteinExistence type="predicted"/>